<dbReference type="EMBL" id="RCVM01000002">
    <property type="protein sequence ID" value="RLY04785.1"/>
    <property type="molecule type" value="Genomic_DNA"/>
</dbReference>
<protein>
    <submittedName>
        <fullName evidence="2">Phosphopantothenate--cysteine ligase</fullName>
    </submittedName>
</protein>
<dbReference type="RefSeq" id="WP_121834625.1">
    <property type="nucleotide sequence ID" value="NZ_CP163513.1"/>
</dbReference>
<dbReference type="Pfam" id="PF04127">
    <property type="entry name" value="DFP"/>
    <property type="match status" value="2"/>
</dbReference>
<dbReference type="InterPro" id="IPR011848">
    <property type="entry name" value="CoaB_strep"/>
</dbReference>
<dbReference type="NCBIfam" id="NF005231">
    <property type="entry name" value="PRK06732.1"/>
    <property type="match status" value="1"/>
</dbReference>
<evidence type="ECO:0000259" key="1">
    <source>
        <dbReference type="Pfam" id="PF04127"/>
    </source>
</evidence>
<dbReference type="InterPro" id="IPR007085">
    <property type="entry name" value="DNA/pantothenate-metab_flavo_C"/>
</dbReference>
<dbReference type="Proteomes" id="UP000279194">
    <property type="component" value="Unassembled WGS sequence"/>
</dbReference>
<dbReference type="GO" id="GO:0015937">
    <property type="term" value="P:coenzyme A biosynthetic process"/>
    <property type="evidence" value="ECO:0007669"/>
    <property type="project" value="UniProtKB-ARBA"/>
</dbReference>
<feature type="domain" description="DNA/pantothenate metabolism flavoprotein C-terminal" evidence="1">
    <location>
        <begin position="117"/>
        <end position="225"/>
    </location>
</feature>
<keyword evidence="2" id="KW-0436">Ligase</keyword>
<dbReference type="GO" id="GO:0016874">
    <property type="term" value="F:ligase activity"/>
    <property type="evidence" value="ECO:0007669"/>
    <property type="project" value="UniProtKB-KW"/>
</dbReference>
<dbReference type="OrthoDB" id="9802554at2"/>
<sequence>MKILITSGGTTENIDSVRGITNHSTGYLGKIIAETFLSKGHQVTLVTTKQAVKPLEQANLTIQLISNVESLLTTLEPLVKSHDVLIHSMAVSDYTPVYMTDLEELEQVNSPAQLLSKKNGETKISSKSDYQVLFLKKTPKVISQVKEWNPNIRLIGFKLLVNVPKAELFDVARASLVKNQAELIVANDLNEITGDQHIAYLVDETNDIKAHTKLEIAEKLYEKVTAHD</sequence>
<comment type="caution">
    <text evidence="2">The sequence shown here is derived from an EMBL/GenBank/DDBJ whole genome shotgun (WGS) entry which is preliminary data.</text>
</comment>
<gene>
    <name evidence="2" type="ORF">EAF07_01985</name>
</gene>
<feature type="domain" description="DNA/pantothenate metabolism flavoprotein C-terminal" evidence="1">
    <location>
        <begin position="2"/>
        <end position="98"/>
    </location>
</feature>
<dbReference type="NCBIfam" id="TIGR02114">
    <property type="entry name" value="coaB_strep"/>
    <property type="match status" value="1"/>
</dbReference>
<reference evidence="2 3" key="1">
    <citation type="submission" date="2018-10" db="EMBL/GenBank/DDBJ databases">
        <title>Streptococcus hillyeri sp. nov., isolated from equine tracheal sample.</title>
        <authorList>
            <person name="Macfadyen A.C."/>
            <person name="Waller A."/>
            <person name="Paterson G.K."/>
        </authorList>
    </citation>
    <scope>NUCLEOTIDE SEQUENCE [LARGE SCALE GENOMIC DNA]</scope>
    <source>
        <strain evidence="2 3">28462</strain>
    </source>
</reference>
<proteinExistence type="predicted"/>
<dbReference type="SUPFAM" id="SSF102645">
    <property type="entry name" value="CoaB-like"/>
    <property type="match status" value="1"/>
</dbReference>
<evidence type="ECO:0000313" key="2">
    <source>
        <dbReference type="EMBL" id="RLY04785.1"/>
    </source>
</evidence>
<dbReference type="InterPro" id="IPR035929">
    <property type="entry name" value="CoaB-like_sf"/>
</dbReference>
<organism evidence="2 3">
    <name type="scientific">Streptococcus hillyeri</name>
    <dbReference type="NCBI Taxonomy" id="2282420"/>
    <lineage>
        <taxon>Bacteria</taxon>
        <taxon>Bacillati</taxon>
        <taxon>Bacillota</taxon>
        <taxon>Bacilli</taxon>
        <taxon>Lactobacillales</taxon>
        <taxon>Streptococcaceae</taxon>
        <taxon>Streptococcus</taxon>
    </lineage>
</organism>
<dbReference type="AlphaFoldDB" id="A0A3L9DUS4"/>
<dbReference type="Gene3D" id="3.40.50.10300">
    <property type="entry name" value="CoaB-like"/>
    <property type="match status" value="1"/>
</dbReference>
<name>A0A3L9DUS4_9STRE</name>
<accession>A0A3L9DUS4</accession>
<evidence type="ECO:0000313" key="3">
    <source>
        <dbReference type="Proteomes" id="UP000279194"/>
    </source>
</evidence>
<keyword evidence="3" id="KW-1185">Reference proteome</keyword>